<dbReference type="PANTHER" id="PTHR11653">
    <property type="entry name" value="PARVALBUMIN ALPHA"/>
    <property type="match status" value="1"/>
</dbReference>
<organism evidence="10">
    <name type="scientific">Pundamilia nyererei</name>
    <dbReference type="NCBI Taxonomy" id="303518"/>
    <lineage>
        <taxon>Eukaryota</taxon>
        <taxon>Metazoa</taxon>
        <taxon>Chordata</taxon>
        <taxon>Craniata</taxon>
        <taxon>Vertebrata</taxon>
        <taxon>Euteleostomi</taxon>
        <taxon>Actinopterygii</taxon>
        <taxon>Neopterygii</taxon>
        <taxon>Teleostei</taxon>
        <taxon>Neoteleostei</taxon>
        <taxon>Acanthomorphata</taxon>
        <taxon>Ovalentaria</taxon>
        <taxon>Cichlomorphae</taxon>
        <taxon>Cichliformes</taxon>
        <taxon>Cichlidae</taxon>
        <taxon>African cichlids</taxon>
        <taxon>Pseudocrenilabrinae</taxon>
        <taxon>Haplochromini</taxon>
        <taxon>Pundamilia</taxon>
    </lineage>
</organism>
<dbReference type="GO" id="GO:0005509">
    <property type="term" value="F:calcium ion binding"/>
    <property type="evidence" value="ECO:0007669"/>
    <property type="project" value="UniProtKB-UniRule"/>
</dbReference>
<dbReference type="PROSITE" id="PS00018">
    <property type="entry name" value="EF_HAND_1"/>
    <property type="match status" value="2"/>
</dbReference>
<protein>
    <recommendedName>
        <fullName evidence="8">Parvalbumin</fullName>
    </recommendedName>
</protein>
<evidence type="ECO:0000256" key="5">
    <source>
        <dbReference type="ARBA" id="ARBA00023179"/>
    </source>
</evidence>
<evidence type="ECO:0000256" key="6">
    <source>
        <dbReference type="ARBA" id="ARBA00025308"/>
    </source>
</evidence>
<accession>A0A3B4FK69</accession>
<dbReference type="Ensembl" id="ENSPNYT00000010409.1">
    <property type="protein sequence ID" value="ENSPNYP00000010159.1"/>
    <property type="gene ID" value="ENSPNYG00000007717.1"/>
</dbReference>
<comment type="function">
    <text evidence="6 8">In muscle, parvalbumin is thought to be involved in relaxation after contraction. It binds two calcium ions.</text>
</comment>
<dbReference type="InterPro" id="IPR008080">
    <property type="entry name" value="Parvalbumin"/>
</dbReference>
<name>A0A3B4FK69_9CICH</name>
<feature type="binding site" evidence="7">
    <location>
        <position position="152"/>
    </location>
    <ligand>
        <name>Ca(2+)</name>
        <dbReference type="ChEBI" id="CHEBI:29108"/>
        <label>1</label>
    </ligand>
</feature>
<feature type="binding site" evidence="7">
    <location>
        <position position="159"/>
    </location>
    <ligand>
        <name>Ca(2+)</name>
        <dbReference type="ChEBI" id="CHEBI:29108"/>
        <label>1</label>
    </ligand>
</feature>
<sequence>MCSEAAIKVILCRPPLHLAHLTSISCPSVFSLLQFLSITFCFALFLSCNHPPLYSGNKMVMTDLLKPEEIKKALDAFAAETFDPKKFFEMVGMKAMSAENVKKVFQVLDVDGSGFIEEEELKFVLKGFSKDGRDLTDAETKAFLTAADKDGDGKIGIDEFEALVHE</sequence>
<dbReference type="InterPro" id="IPR018247">
    <property type="entry name" value="EF_Hand_1_Ca_BS"/>
</dbReference>
<comment type="similarity">
    <text evidence="1 8">Belongs to the parvalbumin family.</text>
</comment>
<dbReference type="PRINTS" id="PR01697">
    <property type="entry name" value="PARVALBUMIN"/>
</dbReference>
<evidence type="ECO:0000313" key="10">
    <source>
        <dbReference type="Ensembl" id="ENSPNYP00000010159.1"/>
    </source>
</evidence>
<evidence type="ECO:0000256" key="7">
    <source>
        <dbReference type="PIRSR" id="PIRSR608080-1"/>
    </source>
</evidence>
<keyword evidence="3" id="KW-0677">Repeat</keyword>
<feature type="binding site" evidence="7">
    <location>
        <position position="154"/>
    </location>
    <ligand>
        <name>Ca(2+)</name>
        <dbReference type="ChEBI" id="CHEBI:29108"/>
        <label>1</label>
    </ligand>
</feature>
<dbReference type="SMART" id="SM00054">
    <property type="entry name" value="EFh"/>
    <property type="match status" value="2"/>
</dbReference>
<dbReference type="PANTHER" id="PTHR11653:SF21">
    <property type="entry name" value="PARVALBUMIN-7"/>
    <property type="match status" value="1"/>
</dbReference>
<dbReference type="InterPro" id="IPR011992">
    <property type="entry name" value="EF-hand-dom_pair"/>
</dbReference>
<evidence type="ECO:0000256" key="3">
    <source>
        <dbReference type="ARBA" id="ARBA00022737"/>
    </source>
</evidence>
<feature type="binding site" evidence="7">
    <location>
        <position position="150"/>
    </location>
    <ligand>
        <name>Ca(2+)</name>
        <dbReference type="ChEBI" id="CHEBI:29108"/>
        <label>1</label>
    </ligand>
</feature>
<feature type="binding site" evidence="7">
    <location>
        <position position="113"/>
    </location>
    <ligand>
        <name>Ca(2+)</name>
        <dbReference type="ChEBI" id="CHEBI:29108"/>
        <label>1</label>
    </ligand>
</feature>
<evidence type="ECO:0000256" key="8">
    <source>
        <dbReference type="RuleBase" id="RU368048"/>
    </source>
</evidence>
<reference evidence="10" key="1">
    <citation type="submission" date="2023-09" db="UniProtKB">
        <authorList>
            <consortium name="Ensembl"/>
        </authorList>
    </citation>
    <scope>IDENTIFICATION</scope>
</reference>
<feature type="domain" description="EF-hand" evidence="9">
    <location>
        <begin position="96"/>
        <end position="131"/>
    </location>
</feature>
<evidence type="ECO:0000256" key="4">
    <source>
        <dbReference type="ARBA" id="ARBA00022837"/>
    </source>
</evidence>
<feature type="domain" description="EF-hand" evidence="9">
    <location>
        <begin position="135"/>
        <end position="166"/>
    </location>
</feature>
<evidence type="ECO:0000256" key="2">
    <source>
        <dbReference type="ARBA" id="ARBA00022723"/>
    </source>
</evidence>
<keyword evidence="4 7" id="KW-0106">Calcium</keyword>
<dbReference type="InterPro" id="IPR002048">
    <property type="entry name" value="EF_hand_dom"/>
</dbReference>
<dbReference type="GO" id="GO:0005737">
    <property type="term" value="C:cytoplasm"/>
    <property type="evidence" value="ECO:0007669"/>
    <property type="project" value="TreeGrafter"/>
</dbReference>
<feature type="binding site" evidence="7">
    <location>
        <position position="148"/>
    </location>
    <ligand>
        <name>Ca(2+)</name>
        <dbReference type="ChEBI" id="CHEBI:29108"/>
        <label>1</label>
    </ligand>
</feature>
<feature type="binding site" evidence="7">
    <location>
        <position position="120"/>
    </location>
    <ligand>
        <name>Ca(2+)</name>
        <dbReference type="ChEBI" id="CHEBI:29108"/>
        <label>1</label>
    </ligand>
</feature>
<evidence type="ECO:0000259" key="9">
    <source>
        <dbReference type="PROSITE" id="PS50222"/>
    </source>
</evidence>
<dbReference type="PROSITE" id="PS50222">
    <property type="entry name" value="EF_HAND_2"/>
    <property type="match status" value="2"/>
</dbReference>
<dbReference type="FunFam" id="1.10.238.10:FF:000060">
    <property type="entry name" value="Parvalbumin, thymic"/>
    <property type="match status" value="1"/>
</dbReference>
<keyword evidence="2 7" id="KW-0479">Metal-binding</keyword>
<keyword evidence="5" id="KW-0514">Muscle protein</keyword>
<feature type="binding site" evidence="7">
    <location>
        <position position="115"/>
    </location>
    <ligand>
        <name>Ca(2+)</name>
        <dbReference type="ChEBI" id="CHEBI:29108"/>
        <label>1</label>
    </ligand>
</feature>
<dbReference type="Gene3D" id="1.10.238.10">
    <property type="entry name" value="EF-hand"/>
    <property type="match status" value="1"/>
</dbReference>
<dbReference type="SUPFAM" id="SSF47473">
    <property type="entry name" value="EF-hand"/>
    <property type="match status" value="1"/>
</dbReference>
<proteinExistence type="inferred from homology"/>
<dbReference type="STRING" id="303518.ENSPNYP00000010159"/>
<dbReference type="AlphaFoldDB" id="A0A3B4FK69"/>
<dbReference type="Pfam" id="PF13499">
    <property type="entry name" value="EF-hand_7"/>
    <property type="match status" value="1"/>
</dbReference>
<feature type="binding site" evidence="7">
    <location>
        <position position="109"/>
    </location>
    <ligand>
        <name>Ca(2+)</name>
        <dbReference type="ChEBI" id="CHEBI:29108"/>
        <label>1</label>
    </ligand>
</feature>
<dbReference type="CDD" id="cd16254">
    <property type="entry name" value="EFh_parvalbumin_alpha"/>
    <property type="match status" value="1"/>
</dbReference>
<feature type="binding site" evidence="7">
    <location>
        <position position="111"/>
    </location>
    <ligand>
        <name>Ca(2+)</name>
        <dbReference type="ChEBI" id="CHEBI:29108"/>
        <label>1</label>
    </ligand>
</feature>
<evidence type="ECO:0000256" key="1">
    <source>
        <dbReference type="ARBA" id="ARBA00009753"/>
    </source>
</evidence>
<dbReference type="GeneTree" id="ENSGT00940000159653"/>